<feature type="transmembrane region" description="Helical" evidence="6">
    <location>
        <begin position="270"/>
        <end position="291"/>
    </location>
</feature>
<proteinExistence type="predicted"/>
<evidence type="ECO:0000256" key="6">
    <source>
        <dbReference type="SAM" id="Phobius"/>
    </source>
</evidence>
<evidence type="ECO:0000313" key="9">
    <source>
        <dbReference type="Proteomes" id="UP000812277"/>
    </source>
</evidence>
<dbReference type="Proteomes" id="UP000812277">
    <property type="component" value="Unassembled WGS sequence"/>
</dbReference>
<keyword evidence="5 6" id="KW-0472">Membrane</keyword>
<dbReference type="InterPro" id="IPR051449">
    <property type="entry name" value="ABC-2_transporter_component"/>
</dbReference>
<comment type="subcellular location">
    <subcellularLocation>
        <location evidence="1">Cell membrane</location>
        <topology evidence="1">Multi-pass membrane protein</topology>
    </subcellularLocation>
</comment>
<dbReference type="PANTHER" id="PTHR30294">
    <property type="entry name" value="MEMBRANE COMPONENT OF ABC TRANSPORTER YHHJ-RELATED"/>
    <property type="match status" value="1"/>
</dbReference>
<protein>
    <submittedName>
        <fullName evidence="8">ABC transporter permease</fullName>
    </submittedName>
</protein>
<evidence type="ECO:0000313" key="8">
    <source>
        <dbReference type="EMBL" id="MBW7473584.1"/>
    </source>
</evidence>
<feature type="domain" description="ABC-2 type transporter transmembrane" evidence="7">
    <location>
        <begin position="19"/>
        <end position="373"/>
    </location>
</feature>
<keyword evidence="3 6" id="KW-0812">Transmembrane</keyword>
<name>A0ABS7D0X2_9BACL</name>
<evidence type="ECO:0000256" key="3">
    <source>
        <dbReference type="ARBA" id="ARBA00022692"/>
    </source>
</evidence>
<feature type="transmembrane region" description="Helical" evidence="6">
    <location>
        <begin position="231"/>
        <end position="258"/>
    </location>
</feature>
<evidence type="ECO:0000256" key="5">
    <source>
        <dbReference type="ARBA" id="ARBA00023136"/>
    </source>
</evidence>
<keyword evidence="4 6" id="KW-1133">Transmembrane helix</keyword>
<evidence type="ECO:0000259" key="7">
    <source>
        <dbReference type="Pfam" id="PF12698"/>
    </source>
</evidence>
<comment type="caution">
    <text evidence="8">The sequence shown here is derived from an EMBL/GenBank/DDBJ whole genome shotgun (WGS) entry which is preliminary data.</text>
</comment>
<accession>A0ABS7D0X2</accession>
<organism evidence="8 9">
    <name type="scientific">Paenibacillus oenotherae</name>
    <dbReference type="NCBI Taxonomy" id="1435645"/>
    <lineage>
        <taxon>Bacteria</taxon>
        <taxon>Bacillati</taxon>
        <taxon>Bacillota</taxon>
        <taxon>Bacilli</taxon>
        <taxon>Bacillales</taxon>
        <taxon>Paenibacillaceae</taxon>
        <taxon>Paenibacillus</taxon>
    </lineage>
</organism>
<sequence length="384" mass="42142">MQAWITMAWYELIQILRLRSVVIIMLILPLFLIFLLGTVFDNQMKPVQVAMHIADRGPLSKEIEAFLQDERTAGLMIVKFASSREEVLNQLREGSVDYGFIVPEDFSEKFLAGGEAVWTAYPGRLDNENLMAEETAGSFLKELETRRAIMLAGAGEGLEQRTESEEIVARISTEFAGEGKAVFGSVSAIQYYAGAYLVMFLLYSGMPAALSLLQEKEKGTLARLYAAPQPFWIIVLGKLTGTGIFAVLQAGIIIVFSWQIFGVSWGNHLGLLVLACLLTSMCAIGLSLVIASIVGTSKATQSIFSTVTVLMTFLTGGMIADLNQNVLNIGKFTINHWAVMTIKRIMEESETTVIWQGIGILAMITAVLLILAFARLKKVVSLHA</sequence>
<feature type="transmembrane region" description="Helical" evidence="6">
    <location>
        <begin position="303"/>
        <end position="320"/>
    </location>
</feature>
<dbReference type="EMBL" id="JAHZIJ010000001">
    <property type="protein sequence ID" value="MBW7473584.1"/>
    <property type="molecule type" value="Genomic_DNA"/>
</dbReference>
<dbReference type="InterPro" id="IPR013525">
    <property type="entry name" value="ABC2_TM"/>
</dbReference>
<dbReference type="Gene3D" id="3.40.1710.10">
    <property type="entry name" value="abc type-2 transporter like domain"/>
    <property type="match status" value="1"/>
</dbReference>
<keyword evidence="2" id="KW-1003">Cell membrane</keyword>
<dbReference type="PANTHER" id="PTHR30294:SF29">
    <property type="entry name" value="MULTIDRUG ABC TRANSPORTER PERMEASE YBHS-RELATED"/>
    <property type="match status" value="1"/>
</dbReference>
<gene>
    <name evidence="8" type="ORF">K0T92_02345</name>
</gene>
<keyword evidence="9" id="KW-1185">Reference proteome</keyword>
<evidence type="ECO:0000256" key="1">
    <source>
        <dbReference type="ARBA" id="ARBA00004651"/>
    </source>
</evidence>
<dbReference type="RefSeq" id="WP_219870801.1">
    <property type="nucleotide sequence ID" value="NZ_JAHZIJ010000001.1"/>
</dbReference>
<evidence type="ECO:0000256" key="4">
    <source>
        <dbReference type="ARBA" id="ARBA00022989"/>
    </source>
</evidence>
<evidence type="ECO:0000256" key="2">
    <source>
        <dbReference type="ARBA" id="ARBA00022475"/>
    </source>
</evidence>
<feature type="transmembrane region" description="Helical" evidence="6">
    <location>
        <begin position="189"/>
        <end position="210"/>
    </location>
</feature>
<dbReference type="Pfam" id="PF12698">
    <property type="entry name" value="ABC2_membrane_3"/>
    <property type="match status" value="1"/>
</dbReference>
<feature type="transmembrane region" description="Helical" evidence="6">
    <location>
        <begin position="353"/>
        <end position="374"/>
    </location>
</feature>
<feature type="transmembrane region" description="Helical" evidence="6">
    <location>
        <begin position="21"/>
        <end position="40"/>
    </location>
</feature>
<reference evidence="8 9" key="1">
    <citation type="submission" date="2021-07" db="EMBL/GenBank/DDBJ databases">
        <title>Paenibacillus radiodurans sp. nov., isolated from the southeastern edge of Tengger Desert.</title>
        <authorList>
            <person name="Zhang G."/>
        </authorList>
    </citation>
    <scope>NUCLEOTIDE SEQUENCE [LARGE SCALE GENOMIC DNA]</scope>
    <source>
        <strain evidence="8 9">DT7-4</strain>
    </source>
</reference>